<evidence type="ECO:0000313" key="1">
    <source>
        <dbReference type="EMBL" id="QJA52867.1"/>
    </source>
</evidence>
<dbReference type="EMBL" id="MT145008">
    <property type="protein sequence ID" value="QJI02522.1"/>
    <property type="molecule type" value="Genomic_DNA"/>
</dbReference>
<accession>A0A6H1ZZW8</accession>
<gene>
    <name evidence="1" type="ORF">TM448A03054_0012</name>
    <name evidence="2" type="ORF">TM448B03300_0011</name>
</gene>
<protein>
    <submittedName>
        <fullName evidence="1">Uncharacterized protein</fullName>
    </submittedName>
</protein>
<sequence>MSETVATLTMEQVLIAKAACKPKDARPPLECVHVTAECLEVTDGHIALRTAPPENMTDDMPGLYAADAWGKVKPAGHRATIRRENGHLLANECEPAKLAVIPAREEDIPYPDMGKVWPKGESVLRFGLVAGTVKKLLASLPPDAVLVFDVPKSSMGNTTLPEDRSEYSIRTGDDGRTVVGALPFTVEGSESGVHGLLMPARIRNPLA</sequence>
<evidence type="ECO:0000313" key="2">
    <source>
        <dbReference type="EMBL" id="QJI02522.1"/>
    </source>
</evidence>
<dbReference type="AlphaFoldDB" id="A0A6H1ZZW8"/>
<dbReference type="EMBL" id="MT144374">
    <property type="protein sequence ID" value="QJA52867.1"/>
    <property type="molecule type" value="Genomic_DNA"/>
</dbReference>
<reference evidence="1" key="1">
    <citation type="submission" date="2020-03" db="EMBL/GenBank/DDBJ databases">
        <title>The deep terrestrial virosphere.</title>
        <authorList>
            <person name="Holmfeldt K."/>
            <person name="Nilsson E."/>
            <person name="Simone D."/>
            <person name="Lopez-Fernandez M."/>
            <person name="Wu X."/>
            <person name="de Brujin I."/>
            <person name="Lundin D."/>
            <person name="Andersson A."/>
            <person name="Bertilsson S."/>
            <person name="Dopson M."/>
        </authorList>
    </citation>
    <scope>NUCLEOTIDE SEQUENCE</scope>
    <source>
        <strain evidence="1">TM448A03054</strain>
        <strain evidence="2">TM448B03300</strain>
    </source>
</reference>
<proteinExistence type="predicted"/>
<name>A0A6H1ZZW8_9ZZZZ</name>
<organism evidence="1">
    <name type="scientific">viral metagenome</name>
    <dbReference type="NCBI Taxonomy" id="1070528"/>
    <lineage>
        <taxon>unclassified sequences</taxon>
        <taxon>metagenomes</taxon>
        <taxon>organismal metagenomes</taxon>
    </lineage>
</organism>